<feature type="coiled-coil region" evidence="1">
    <location>
        <begin position="86"/>
        <end position="120"/>
    </location>
</feature>
<protein>
    <recommendedName>
        <fullName evidence="4">DUF4201 domain-containing protein</fullName>
    </recommendedName>
</protein>
<dbReference type="InParanoid" id="E4XIM2"/>
<keyword evidence="3" id="KW-1185">Reference proteome</keyword>
<evidence type="ECO:0000256" key="1">
    <source>
        <dbReference type="SAM" id="Coils"/>
    </source>
</evidence>
<evidence type="ECO:0000313" key="2">
    <source>
        <dbReference type="EMBL" id="CBY10423.1"/>
    </source>
</evidence>
<dbReference type="AlphaFoldDB" id="E4XIM2"/>
<keyword evidence="1" id="KW-0175">Coiled coil</keyword>
<dbReference type="Proteomes" id="UP000001307">
    <property type="component" value="Unassembled WGS sequence"/>
</dbReference>
<dbReference type="EMBL" id="FN653055">
    <property type="protein sequence ID" value="CBY10423.1"/>
    <property type="molecule type" value="Genomic_DNA"/>
</dbReference>
<organism evidence="2">
    <name type="scientific">Oikopleura dioica</name>
    <name type="common">Tunicate</name>
    <dbReference type="NCBI Taxonomy" id="34765"/>
    <lineage>
        <taxon>Eukaryota</taxon>
        <taxon>Metazoa</taxon>
        <taxon>Chordata</taxon>
        <taxon>Tunicata</taxon>
        <taxon>Appendicularia</taxon>
        <taxon>Copelata</taxon>
        <taxon>Oikopleuridae</taxon>
        <taxon>Oikopleura</taxon>
    </lineage>
</organism>
<sequence length="225" mass="26803">MEYTLEQLKDLTRELEIHGAAQEDVIFDLLGQMSKNEEQVKAEIEGFQDDFVEVANKFQVSSQKLGGLSKDLQIEEARMLREHQRYQRVKVLNAEIRREKEKLEQKRGEMVKYLQEQRQRLNLLKEKQAEVDFKRKDIQKKLFHARTRHTNEQFISTSKVKNFLREGEVLNDENNRLLEKMNELKADYELASNAFLDDLKQNSSFIRTLRDKLRAIQDQAHFFTK</sequence>
<gene>
    <name evidence="2" type="ORF">GSOID_T00012446001</name>
</gene>
<proteinExistence type="predicted"/>
<accession>E4XIM2</accession>
<dbReference type="OrthoDB" id="10333503at2759"/>
<feature type="coiled-coil region" evidence="1">
    <location>
        <begin position="167"/>
        <end position="194"/>
    </location>
</feature>
<evidence type="ECO:0008006" key="4">
    <source>
        <dbReference type="Google" id="ProtNLM"/>
    </source>
</evidence>
<reference evidence="2" key="1">
    <citation type="journal article" date="2010" name="Science">
        <title>Plasticity of animal genome architecture unmasked by rapid evolution of a pelagic tunicate.</title>
        <authorList>
            <person name="Denoeud F."/>
            <person name="Henriet S."/>
            <person name="Mungpakdee S."/>
            <person name="Aury J.M."/>
            <person name="Da Silva C."/>
            <person name="Brinkmann H."/>
            <person name="Mikhaleva J."/>
            <person name="Olsen L.C."/>
            <person name="Jubin C."/>
            <person name="Canestro C."/>
            <person name="Bouquet J.M."/>
            <person name="Danks G."/>
            <person name="Poulain J."/>
            <person name="Campsteijn C."/>
            <person name="Adamski M."/>
            <person name="Cross I."/>
            <person name="Yadetie F."/>
            <person name="Muffato M."/>
            <person name="Louis A."/>
            <person name="Butcher S."/>
            <person name="Tsagkogeorga G."/>
            <person name="Konrad A."/>
            <person name="Singh S."/>
            <person name="Jensen M.F."/>
            <person name="Cong E.H."/>
            <person name="Eikeseth-Otteraa H."/>
            <person name="Noel B."/>
            <person name="Anthouard V."/>
            <person name="Porcel B.M."/>
            <person name="Kachouri-Lafond R."/>
            <person name="Nishino A."/>
            <person name="Ugolini M."/>
            <person name="Chourrout P."/>
            <person name="Nishida H."/>
            <person name="Aasland R."/>
            <person name="Huzurbazar S."/>
            <person name="Westhof E."/>
            <person name="Delsuc F."/>
            <person name="Lehrach H."/>
            <person name="Reinhardt R."/>
            <person name="Weissenbach J."/>
            <person name="Roy S.W."/>
            <person name="Artiguenave F."/>
            <person name="Postlethwait J.H."/>
            <person name="Manak J.R."/>
            <person name="Thompson E.M."/>
            <person name="Jaillon O."/>
            <person name="Du Pasquier L."/>
            <person name="Boudinot P."/>
            <person name="Liberles D.A."/>
            <person name="Volff J.N."/>
            <person name="Philippe H."/>
            <person name="Lenhard B."/>
            <person name="Roest Crollius H."/>
            <person name="Wincker P."/>
            <person name="Chourrout D."/>
        </authorList>
    </citation>
    <scope>NUCLEOTIDE SEQUENCE [LARGE SCALE GENOMIC DNA]</scope>
</reference>
<evidence type="ECO:0000313" key="3">
    <source>
        <dbReference type="Proteomes" id="UP000001307"/>
    </source>
</evidence>
<name>E4XIM2_OIKDI</name>